<dbReference type="SUPFAM" id="SSF53850">
    <property type="entry name" value="Periplasmic binding protein-like II"/>
    <property type="match status" value="1"/>
</dbReference>
<evidence type="ECO:0000313" key="7">
    <source>
        <dbReference type="Proteomes" id="UP000276128"/>
    </source>
</evidence>
<dbReference type="InterPro" id="IPR000847">
    <property type="entry name" value="LysR_HTH_N"/>
</dbReference>
<dbReference type="InterPro" id="IPR036390">
    <property type="entry name" value="WH_DNA-bd_sf"/>
</dbReference>
<dbReference type="Pfam" id="PF03466">
    <property type="entry name" value="LysR_substrate"/>
    <property type="match status" value="1"/>
</dbReference>
<dbReference type="Gene3D" id="3.40.190.290">
    <property type="match status" value="1"/>
</dbReference>
<proteinExistence type="inferred from homology"/>
<dbReference type="EMBL" id="RXHU01000027">
    <property type="protein sequence ID" value="RTE09784.1"/>
    <property type="molecule type" value="Genomic_DNA"/>
</dbReference>
<dbReference type="PRINTS" id="PR00039">
    <property type="entry name" value="HTHLYSR"/>
</dbReference>
<keyword evidence="7" id="KW-1185">Reference proteome</keyword>
<evidence type="ECO:0000256" key="1">
    <source>
        <dbReference type="ARBA" id="ARBA00009437"/>
    </source>
</evidence>
<protein>
    <submittedName>
        <fullName evidence="6">LysR family transcriptional regulator</fullName>
    </submittedName>
</protein>
<dbReference type="AlphaFoldDB" id="A0A3S0CCH8"/>
<feature type="domain" description="HTH lysR-type" evidence="5">
    <location>
        <begin position="1"/>
        <end position="58"/>
    </location>
</feature>
<comment type="caution">
    <text evidence="6">The sequence shown here is derived from an EMBL/GenBank/DDBJ whole genome shotgun (WGS) entry which is preliminary data.</text>
</comment>
<dbReference type="InterPro" id="IPR005119">
    <property type="entry name" value="LysR_subst-bd"/>
</dbReference>
<dbReference type="Pfam" id="PF00126">
    <property type="entry name" value="HTH_1"/>
    <property type="match status" value="1"/>
</dbReference>
<comment type="similarity">
    <text evidence="1">Belongs to the LysR transcriptional regulatory family.</text>
</comment>
<reference evidence="6 7" key="1">
    <citation type="submission" date="2018-12" db="EMBL/GenBank/DDBJ databases">
        <title>Bacillus ochoae sp. nov., Paenibacillus whitsoniae sp. nov., Paenibacillus spiritus sp. nov. Isolated from the Mars Exploration Rover during spacecraft assembly.</title>
        <authorList>
            <person name="Seuylemezian A."/>
            <person name="Vaishampayan P."/>
        </authorList>
    </citation>
    <scope>NUCLEOTIDE SEQUENCE [LARGE SCALE GENOMIC DNA]</scope>
    <source>
        <strain evidence="6 7">MER 54</strain>
    </source>
</reference>
<dbReference type="InterPro" id="IPR036388">
    <property type="entry name" value="WH-like_DNA-bd_sf"/>
</dbReference>
<gene>
    <name evidence="6" type="ORF">EJQ19_11120</name>
</gene>
<organism evidence="6 7">
    <name type="scientific">Paenibacillus whitsoniae</name>
    <dbReference type="NCBI Taxonomy" id="2496558"/>
    <lineage>
        <taxon>Bacteria</taxon>
        <taxon>Bacillati</taxon>
        <taxon>Bacillota</taxon>
        <taxon>Bacilli</taxon>
        <taxon>Bacillales</taxon>
        <taxon>Paenibacillaceae</taxon>
        <taxon>Paenibacillus</taxon>
    </lineage>
</organism>
<name>A0A3S0CCH8_9BACL</name>
<dbReference type="FunFam" id="1.10.10.10:FF:000001">
    <property type="entry name" value="LysR family transcriptional regulator"/>
    <property type="match status" value="1"/>
</dbReference>
<dbReference type="Gene3D" id="1.10.10.10">
    <property type="entry name" value="Winged helix-like DNA-binding domain superfamily/Winged helix DNA-binding domain"/>
    <property type="match status" value="1"/>
</dbReference>
<dbReference type="CDD" id="cd08420">
    <property type="entry name" value="PBP2_CysL_like"/>
    <property type="match status" value="1"/>
</dbReference>
<dbReference type="PROSITE" id="PS50931">
    <property type="entry name" value="HTH_LYSR"/>
    <property type="match status" value="1"/>
</dbReference>
<dbReference type="GO" id="GO:0003700">
    <property type="term" value="F:DNA-binding transcription factor activity"/>
    <property type="evidence" value="ECO:0007669"/>
    <property type="project" value="InterPro"/>
</dbReference>
<evidence type="ECO:0000256" key="3">
    <source>
        <dbReference type="ARBA" id="ARBA00023125"/>
    </source>
</evidence>
<accession>A0A3S0CCH8</accession>
<evidence type="ECO:0000313" key="6">
    <source>
        <dbReference type="EMBL" id="RTE09784.1"/>
    </source>
</evidence>
<dbReference type="Proteomes" id="UP000276128">
    <property type="component" value="Unassembled WGS sequence"/>
</dbReference>
<keyword evidence="4" id="KW-0804">Transcription</keyword>
<sequence length="292" mass="32595">MIVETLRVFATVAEQSNFSRAAELMNLSQPGVSLHIRNLENELGTKLMHRSPKHVKLTAAGEILYRHAKQILSLYEEARQEIRLLQDEVTGTLKIGASFTIGEYLLPRLLAGYIREYPKVDVQVTIGNTEEINRAIVANDLDLGLVEGEVAQAELQAVSFQNDELVLIVSPDHALRAFRTVTPDQLQRHVWIVRERGSGTRAVSDRFFADAGMALGKHFVFNSTQGVKEAVAAGLGVAILSRLTIQKELLSGELCEIGIEGYRFDRDFVLLQKQDHTTTMARKMLVHHVLTN</sequence>
<evidence type="ECO:0000256" key="4">
    <source>
        <dbReference type="ARBA" id="ARBA00023163"/>
    </source>
</evidence>
<evidence type="ECO:0000256" key="2">
    <source>
        <dbReference type="ARBA" id="ARBA00023015"/>
    </source>
</evidence>
<dbReference type="SUPFAM" id="SSF46785">
    <property type="entry name" value="Winged helix' DNA-binding domain"/>
    <property type="match status" value="1"/>
</dbReference>
<dbReference type="RefSeq" id="WP_126141279.1">
    <property type="nucleotide sequence ID" value="NZ_RXHU01000027.1"/>
</dbReference>
<evidence type="ECO:0000259" key="5">
    <source>
        <dbReference type="PROSITE" id="PS50931"/>
    </source>
</evidence>
<dbReference type="PANTHER" id="PTHR30126:SF39">
    <property type="entry name" value="HTH-TYPE TRANSCRIPTIONAL REGULATOR CYSL"/>
    <property type="match status" value="1"/>
</dbReference>
<dbReference type="PANTHER" id="PTHR30126">
    <property type="entry name" value="HTH-TYPE TRANSCRIPTIONAL REGULATOR"/>
    <property type="match status" value="1"/>
</dbReference>
<keyword evidence="2" id="KW-0805">Transcription regulation</keyword>
<dbReference type="GO" id="GO:0000976">
    <property type="term" value="F:transcription cis-regulatory region binding"/>
    <property type="evidence" value="ECO:0007669"/>
    <property type="project" value="TreeGrafter"/>
</dbReference>
<keyword evidence="3" id="KW-0238">DNA-binding</keyword>
<dbReference type="OrthoDB" id="9785745at2"/>